<evidence type="ECO:0000256" key="1">
    <source>
        <dbReference type="ARBA" id="ARBA00022527"/>
    </source>
</evidence>
<gene>
    <name evidence="9" type="ORF">GSPATT00026158001</name>
</gene>
<keyword evidence="2" id="KW-0808">Transferase</keyword>
<keyword evidence="10" id="KW-1185">Reference proteome</keyword>
<dbReference type="GO" id="GO:0005634">
    <property type="term" value="C:nucleus"/>
    <property type="evidence" value="ECO:0000318"/>
    <property type="project" value="GO_Central"/>
</dbReference>
<dbReference type="InterPro" id="IPR008271">
    <property type="entry name" value="Ser/Thr_kinase_AS"/>
</dbReference>
<evidence type="ECO:0000256" key="4">
    <source>
        <dbReference type="ARBA" id="ARBA00022777"/>
    </source>
</evidence>
<dbReference type="EMBL" id="CT868674">
    <property type="protein sequence ID" value="CAK93835.1"/>
    <property type="molecule type" value="Genomic_DNA"/>
</dbReference>
<dbReference type="FunFam" id="1.10.510.10:FF:002410">
    <property type="entry name" value="Uncharacterized protein"/>
    <property type="match status" value="1"/>
</dbReference>
<evidence type="ECO:0000256" key="7">
    <source>
        <dbReference type="RuleBase" id="RU000304"/>
    </source>
</evidence>
<dbReference type="HOGENOM" id="CLU_613197_0_0_1"/>
<comment type="similarity">
    <text evidence="7">Belongs to the protein kinase superfamily.</text>
</comment>
<dbReference type="GO" id="GO:0009931">
    <property type="term" value="F:calcium-dependent protein serine/threonine kinase activity"/>
    <property type="evidence" value="ECO:0000318"/>
    <property type="project" value="GO_Central"/>
</dbReference>
<dbReference type="SMART" id="SM00220">
    <property type="entry name" value="S_TKc"/>
    <property type="match status" value="1"/>
</dbReference>
<dbReference type="Pfam" id="PF00069">
    <property type="entry name" value="Pkinase"/>
    <property type="match status" value="1"/>
</dbReference>
<dbReference type="Gene3D" id="1.10.510.10">
    <property type="entry name" value="Transferase(Phosphotransferase) domain 1"/>
    <property type="match status" value="1"/>
</dbReference>
<dbReference type="PROSITE" id="PS50011">
    <property type="entry name" value="PROTEIN_KINASE_DOM"/>
    <property type="match status" value="1"/>
</dbReference>
<proteinExistence type="inferred from homology"/>
<organism evidence="9 10">
    <name type="scientific">Paramecium tetraurelia</name>
    <dbReference type="NCBI Taxonomy" id="5888"/>
    <lineage>
        <taxon>Eukaryota</taxon>
        <taxon>Sar</taxon>
        <taxon>Alveolata</taxon>
        <taxon>Ciliophora</taxon>
        <taxon>Intramacronucleata</taxon>
        <taxon>Oligohymenophorea</taxon>
        <taxon>Peniculida</taxon>
        <taxon>Parameciidae</taxon>
        <taxon>Paramecium</taxon>
    </lineage>
</organism>
<evidence type="ECO:0000256" key="3">
    <source>
        <dbReference type="ARBA" id="ARBA00022741"/>
    </source>
</evidence>
<dbReference type="GeneID" id="5046993"/>
<protein>
    <recommendedName>
        <fullName evidence="8">Protein kinase domain-containing protein</fullName>
    </recommendedName>
</protein>
<dbReference type="OMA" id="QCNTTAR"/>
<evidence type="ECO:0000256" key="5">
    <source>
        <dbReference type="ARBA" id="ARBA00022840"/>
    </source>
</evidence>
<dbReference type="PRINTS" id="PR00109">
    <property type="entry name" value="TYRKINASE"/>
</dbReference>
<dbReference type="AlphaFoldDB" id="A0EEU4"/>
<name>A0EEU4_PARTE</name>
<reference evidence="9 10" key="1">
    <citation type="journal article" date="2006" name="Nature">
        <title>Global trends of whole-genome duplications revealed by the ciliate Paramecium tetraurelia.</title>
        <authorList>
            <consortium name="Genoscope"/>
            <person name="Aury J.-M."/>
            <person name="Jaillon O."/>
            <person name="Duret L."/>
            <person name="Noel B."/>
            <person name="Jubin C."/>
            <person name="Porcel B.M."/>
            <person name="Segurens B."/>
            <person name="Daubin V."/>
            <person name="Anthouard V."/>
            <person name="Aiach N."/>
            <person name="Arnaiz O."/>
            <person name="Billaut A."/>
            <person name="Beisson J."/>
            <person name="Blanc I."/>
            <person name="Bouhouche K."/>
            <person name="Camara F."/>
            <person name="Duharcourt S."/>
            <person name="Guigo R."/>
            <person name="Gogendeau D."/>
            <person name="Katinka M."/>
            <person name="Keller A.-M."/>
            <person name="Kissmehl R."/>
            <person name="Klotz C."/>
            <person name="Koll F."/>
            <person name="Le Moue A."/>
            <person name="Lepere C."/>
            <person name="Malinsky S."/>
            <person name="Nowacki M."/>
            <person name="Nowak J.K."/>
            <person name="Plattner H."/>
            <person name="Poulain J."/>
            <person name="Ruiz F."/>
            <person name="Serrano V."/>
            <person name="Zagulski M."/>
            <person name="Dessen P."/>
            <person name="Betermier M."/>
            <person name="Weissenbach J."/>
            <person name="Scarpelli C."/>
            <person name="Schachter V."/>
            <person name="Sperling L."/>
            <person name="Meyer E."/>
            <person name="Cohen J."/>
            <person name="Wincker P."/>
        </authorList>
    </citation>
    <scope>NUCLEOTIDE SEQUENCE [LARGE SCALE GENOMIC DNA]</scope>
    <source>
        <strain evidence="9 10">Stock d4-2</strain>
    </source>
</reference>
<evidence type="ECO:0000259" key="8">
    <source>
        <dbReference type="PROSITE" id="PS50011"/>
    </source>
</evidence>
<dbReference type="Proteomes" id="UP000000600">
    <property type="component" value="Unassembled WGS sequence"/>
</dbReference>
<feature type="domain" description="Protein kinase" evidence="8">
    <location>
        <begin position="16"/>
        <end position="270"/>
    </location>
</feature>
<dbReference type="RefSeq" id="XP_001461208.1">
    <property type="nucleotide sequence ID" value="XM_001461171.1"/>
</dbReference>
<dbReference type="GO" id="GO:0004683">
    <property type="term" value="F:calcium/calmodulin-dependent protein kinase activity"/>
    <property type="evidence" value="ECO:0000318"/>
    <property type="project" value="GO_Central"/>
</dbReference>
<sequence length="450" mass="52448">MFTGEDIQFLQQLHQLKEICKIGEGSFGKVYKAIDLTDKSICAVKVISKIVYNSTTPEQDIYLQLNHPNIVRCKRISENKKYYYIIMEYMEGGTLAQKMKEKHLNEQEAAVIMKSILEGVNYLHDRSIIHRDIKPENIMLAGTSVKIADFGLSFRFSSSEGTFHKLLNKKCGTIIYMAPEQLLILKFNQYSKQVDAWSCGILLYMLLNAGKHPFYNKDDTKYEFINKILNPSIDIPQSMTPLAQDLFFKLINVNPIDRYNVSQALMHPWITRKFHEKIPLTYQQQLDQFLKEQQIRQQFKLLFFLQYLNHNSPRTQIFQDSVNELEQENQKMEQNQTSASPSQNKFKILQLNNRIKNQCNTTARVESQGKFLDFSLIQKSNLKKSMENITVQDKEKCEKSQNCSARSLKQKSNQMINKFFIPTSFQQSFCASNKTNLKSHRKLLPPLKSK</sequence>
<dbReference type="PANTHER" id="PTHR24345:SF0">
    <property type="entry name" value="CELL CYCLE SERINE_THREONINE-PROTEIN KINASE CDC5_MSD2"/>
    <property type="match status" value="1"/>
</dbReference>
<keyword evidence="3 6" id="KW-0547">Nucleotide-binding</keyword>
<feature type="binding site" evidence="6">
    <location>
        <position position="45"/>
    </location>
    <ligand>
        <name>ATP</name>
        <dbReference type="ChEBI" id="CHEBI:30616"/>
    </ligand>
</feature>
<dbReference type="GO" id="GO:0005737">
    <property type="term" value="C:cytoplasm"/>
    <property type="evidence" value="ECO:0000318"/>
    <property type="project" value="GO_Central"/>
</dbReference>
<keyword evidence="1 7" id="KW-0723">Serine/threonine-protein kinase</keyword>
<keyword evidence="5 6" id="KW-0067">ATP-binding</keyword>
<dbReference type="SUPFAM" id="SSF56112">
    <property type="entry name" value="Protein kinase-like (PK-like)"/>
    <property type="match status" value="1"/>
</dbReference>
<keyword evidence="4" id="KW-0418">Kinase</keyword>
<dbReference type="PROSITE" id="PS00108">
    <property type="entry name" value="PROTEIN_KINASE_ST"/>
    <property type="match status" value="1"/>
</dbReference>
<accession>A0EEU4</accession>
<dbReference type="InterPro" id="IPR001245">
    <property type="entry name" value="Ser-Thr/Tyr_kinase_cat_dom"/>
</dbReference>
<dbReference type="KEGG" id="ptm:GSPATT00026158001"/>
<dbReference type="InterPro" id="IPR000719">
    <property type="entry name" value="Prot_kinase_dom"/>
</dbReference>
<evidence type="ECO:0000256" key="6">
    <source>
        <dbReference type="PROSITE-ProRule" id="PRU10141"/>
    </source>
</evidence>
<dbReference type="InParanoid" id="A0EEU4"/>
<evidence type="ECO:0000256" key="2">
    <source>
        <dbReference type="ARBA" id="ARBA00022679"/>
    </source>
</evidence>
<dbReference type="InterPro" id="IPR017441">
    <property type="entry name" value="Protein_kinase_ATP_BS"/>
</dbReference>
<dbReference type="GO" id="GO:0005524">
    <property type="term" value="F:ATP binding"/>
    <property type="evidence" value="ECO:0007669"/>
    <property type="project" value="UniProtKB-UniRule"/>
</dbReference>
<dbReference type="InterPro" id="IPR011009">
    <property type="entry name" value="Kinase-like_dom_sf"/>
</dbReference>
<dbReference type="eggNOG" id="KOG0033">
    <property type="taxonomic scope" value="Eukaryota"/>
</dbReference>
<dbReference type="PROSITE" id="PS00107">
    <property type="entry name" value="PROTEIN_KINASE_ATP"/>
    <property type="match status" value="1"/>
</dbReference>
<dbReference type="PANTHER" id="PTHR24345">
    <property type="entry name" value="SERINE/THREONINE-PROTEIN KINASE PLK"/>
    <property type="match status" value="1"/>
</dbReference>
<dbReference type="GO" id="GO:0005516">
    <property type="term" value="F:calmodulin binding"/>
    <property type="evidence" value="ECO:0000318"/>
    <property type="project" value="GO_Central"/>
</dbReference>
<dbReference type="OrthoDB" id="309279at2759"/>
<dbReference type="GO" id="GO:0035556">
    <property type="term" value="P:intracellular signal transduction"/>
    <property type="evidence" value="ECO:0000318"/>
    <property type="project" value="GO_Central"/>
</dbReference>
<evidence type="ECO:0000313" key="9">
    <source>
        <dbReference type="EMBL" id="CAK93835.1"/>
    </source>
</evidence>
<evidence type="ECO:0000313" key="10">
    <source>
        <dbReference type="Proteomes" id="UP000000600"/>
    </source>
</evidence>